<dbReference type="SUPFAM" id="SSF50621">
    <property type="entry name" value="Alanine racemase C-terminal domain-like"/>
    <property type="match status" value="1"/>
</dbReference>
<dbReference type="PRINTS" id="PR01181">
    <property type="entry name" value="DAPDCRBXLASE"/>
</dbReference>
<feature type="binding site" evidence="12">
    <location>
        <position position="247"/>
    </location>
    <ligand>
        <name>pyridoxal 5'-phosphate</name>
        <dbReference type="ChEBI" id="CHEBI:597326"/>
    </ligand>
</feature>
<evidence type="ECO:0000256" key="4">
    <source>
        <dbReference type="ARBA" id="ARBA00022898"/>
    </source>
</evidence>
<dbReference type="HAMAP" id="MF_02120">
    <property type="entry name" value="LysA"/>
    <property type="match status" value="1"/>
</dbReference>
<dbReference type="RefSeq" id="WP_138614982.1">
    <property type="nucleotide sequence ID" value="NZ_JACEIR010000005.1"/>
</dbReference>
<feature type="binding site" evidence="12">
    <location>
        <position position="389"/>
    </location>
    <ligand>
        <name>pyridoxal 5'-phosphate</name>
        <dbReference type="ChEBI" id="CHEBI:597326"/>
    </ligand>
</feature>
<evidence type="ECO:0000313" key="17">
    <source>
        <dbReference type="EMBL" id="MBH8595491.1"/>
    </source>
</evidence>
<dbReference type="UniPathway" id="UPA00034">
    <property type="reaction ID" value="UER00027"/>
</dbReference>
<dbReference type="Gene3D" id="3.20.20.10">
    <property type="entry name" value="Alanine racemase"/>
    <property type="match status" value="1"/>
</dbReference>
<dbReference type="PANTHER" id="PTHR43727">
    <property type="entry name" value="DIAMINOPIMELATE DECARBOXYLASE"/>
    <property type="match status" value="1"/>
</dbReference>
<dbReference type="InterPro" id="IPR009006">
    <property type="entry name" value="Ala_racemase/Decarboxylase_C"/>
</dbReference>
<dbReference type="AlphaFoldDB" id="A0A8I1AA48"/>
<dbReference type="PANTHER" id="PTHR43727:SF2">
    <property type="entry name" value="GROUP IV DECARBOXYLASE"/>
    <property type="match status" value="1"/>
</dbReference>
<evidence type="ECO:0000256" key="12">
    <source>
        <dbReference type="HAMAP-Rule" id="MF_02120"/>
    </source>
</evidence>
<evidence type="ECO:0000256" key="13">
    <source>
        <dbReference type="PIRSR" id="PIRSR600183-50"/>
    </source>
</evidence>
<dbReference type="GO" id="GO:0009089">
    <property type="term" value="P:lysine biosynthetic process via diaminopimelate"/>
    <property type="evidence" value="ECO:0007669"/>
    <property type="project" value="UniProtKB-UniRule"/>
</dbReference>
<dbReference type="FunFam" id="2.40.37.10:FF:000003">
    <property type="entry name" value="Diaminopimelate decarboxylase"/>
    <property type="match status" value="1"/>
</dbReference>
<dbReference type="SUPFAM" id="SSF51419">
    <property type="entry name" value="PLP-binding barrel"/>
    <property type="match status" value="1"/>
</dbReference>
<dbReference type="InterPro" id="IPR000183">
    <property type="entry name" value="Orn/DAP/Arg_de-COase"/>
</dbReference>
<dbReference type="Pfam" id="PF00278">
    <property type="entry name" value="Orn_DAP_Arg_deC"/>
    <property type="match status" value="1"/>
</dbReference>
<dbReference type="EMBL" id="JAECVW010000004">
    <property type="protein sequence ID" value="MBH8595491.1"/>
    <property type="molecule type" value="Genomic_DNA"/>
</dbReference>
<feature type="binding site" evidence="12">
    <location>
        <position position="329"/>
    </location>
    <ligand>
        <name>substrate</name>
    </ligand>
</feature>
<feature type="binding site" evidence="12">
    <location>
        <begin position="289"/>
        <end position="292"/>
    </location>
    <ligand>
        <name>pyridoxal 5'-phosphate</name>
        <dbReference type="ChEBI" id="CHEBI:597326"/>
    </ligand>
</feature>
<dbReference type="InterPro" id="IPR002986">
    <property type="entry name" value="DAP_deCOOHase_LysA"/>
</dbReference>
<evidence type="ECO:0000256" key="1">
    <source>
        <dbReference type="ARBA" id="ARBA00001933"/>
    </source>
</evidence>
<evidence type="ECO:0000256" key="10">
    <source>
        <dbReference type="ARBA" id="ARBA00066427"/>
    </source>
</evidence>
<dbReference type="PRINTS" id="PR01179">
    <property type="entry name" value="ODADCRBXLASE"/>
</dbReference>
<evidence type="ECO:0000259" key="16">
    <source>
        <dbReference type="Pfam" id="PF02784"/>
    </source>
</evidence>
<accession>A0A8I1AA48</accession>
<evidence type="ECO:0000256" key="9">
    <source>
        <dbReference type="ARBA" id="ARBA00060983"/>
    </source>
</evidence>
<feature type="domain" description="Orn/DAP/Arg decarboxylase 2 N-terminal" evidence="16">
    <location>
        <begin position="39"/>
        <end position="295"/>
    </location>
</feature>
<feature type="domain" description="Orn/DAP/Arg decarboxylase 2 C-terminal" evidence="15">
    <location>
        <begin position="33"/>
        <end position="387"/>
    </location>
</feature>
<feature type="binding site" evidence="12">
    <location>
        <position position="389"/>
    </location>
    <ligand>
        <name>substrate</name>
    </ligand>
</feature>
<keyword evidence="3 12" id="KW-0210">Decarboxylase</keyword>
<evidence type="ECO:0000256" key="14">
    <source>
        <dbReference type="RuleBase" id="RU003738"/>
    </source>
</evidence>
<evidence type="ECO:0000256" key="6">
    <source>
        <dbReference type="ARBA" id="ARBA00023239"/>
    </source>
</evidence>
<comment type="subunit">
    <text evidence="12">Homodimer.</text>
</comment>
<comment type="cofactor">
    <cofactor evidence="1 12 13 14">
        <name>pyridoxal 5'-phosphate</name>
        <dbReference type="ChEBI" id="CHEBI:597326"/>
    </cofactor>
</comment>
<evidence type="ECO:0000256" key="8">
    <source>
        <dbReference type="ARBA" id="ARBA00060643"/>
    </source>
</evidence>
<dbReference type="NCBIfam" id="TIGR01048">
    <property type="entry name" value="lysA"/>
    <property type="match status" value="1"/>
</dbReference>
<protein>
    <recommendedName>
        <fullName evidence="11 12">Diaminopimelate decarboxylase</fullName>
        <shortName evidence="12">DAP decarboxylase</shortName>
        <shortName evidence="12">DAPDC</shortName>
        <ecNumber evidence="10 12">4.1.1.20</ecNumber>
    </recommendedName>
</protein>
<keyword evidence="6 12" id="KW-0456">Lyase</keyword>
<reference evidence="17 18" key="1">
    <citation type="submission" date="2020-12" db="EMBL/GenBank/DDBJ databases">
        <title>WGS of Thermoactinomyces spp.</title>
        <authorList>
            <person name="Cheng K."/>
        </authorList>
    </citation>
    <scope>NUCLEOTIDE SEQUENCE [LARGE SCALE GENOMIC DNA]</scope>
    <source>
        <strain evidence="18">CICC 10671\DSM 43846</strain>
    </source>
</reference>
<feature type="binding site" evidence="12">
    <location>
        <position position="361"/>
    </location>
    <ligand>
        <name>substrate</name>
    </ligand>
</feature>
<evidence type="ECO:0000256" key="3">
    <source>
        <dbReference type="ARBA" id="ARBA00022793"/>
    </source>
</evidence>
<feature type="active site" description="Proton donor" evidence="13">
    <location>
        <position position="360"/>
    </location>
</feature>
<evidence type="ECO:0000256" key="2">
    <source>
        <dbReference type="ARBA" id="ARBA00022605"/>
    </source>
</evidence>
<feature type="modified residue" description="N6-(pyridoxal phosphate)lysine" evidence="12 13">
    <location>
        <position position="65"/>
    </location>
</feature>
<sequence length="438" mass="48804">MFLHHLRINDSGHLEIGGCDTVELAEQFGTPLFVYDEMQIRQNARRFLLAFQKSGCPHQVAYASKAFSCLAMAELAHEENLSLDVVSGGELYTALQAGFPAERIHFHGNNKSEAELRMALEANIGCFVVDNFFELEMLHDLAEAYRKNVKILLRLTPGIEVHTHEYITTGQENSKFGFSVKHGQSLMAVKRALAKPCYELLGVHVHIGSQIFETEGFIQSIQMIRKHLDEIRAETGYEAKVLNVGGGFGIQYTDEDRPLPIENYVQAITEEVKKAWNERGLNIPEIWVEPGRSIVGNAGITIYRIGAIKQIPGICKYVSIDGGMTDNIRPALYQAKYHAVLANKADAALEETVTIAGKCCESGDLLIQDICLPKVSSNDLLAIFSTGAYGYSMASNYNRLPRPAVVFVKNGTPRVVIERETYDDLIRKDLRKEVYATS</sequence>
<comment type="similarity">
    <text evidence="9 12">Belongs to the Orn/Lys/Arg decarboxylase class-II family. LysA subfamily.</text>
</comment>
<gene>
    <name evidence="12 17" type="primary">lysA</name>
    <name evidence="17" type="ORF">I8U20_09115</name>
</gene>
<name>A0A8I1AA48_THEIN</name>
<evidence type="ECO:0000256" key="5">
    <source>
        <dbReference type="ARBA" id="ARBA00023154"/>
    </source>
</evidence>
<keyword evidence="18" id="KW-1185">Reference proteome</keyword>
<feature type="binding site" evidence="12">
    <location>
        <position position="292"/>
    </location>
    <ligand>
        <name>substrate</name>
    </ligand>
</feature>
<dbReference type="Proteomes" id="UP000633619">
    <property type="component" value="Unassembled WGS sequence"/>
</dbReference>
<dbReference type="CDD" id="cd06828">
    <property type="entry name" value="PLPDE_III_DapDC"/>
    <property type="match status" value="1"/>
</dbReference>
<feature type="binding site" evidence="12">
    <location>
        <position position="333"/>
    </location>
    <ligand>
        <name>substrate</name>
    </ligand>
</feature>
<dbReference type="GO" id="GO:0008836">
    <property type="term" value="F:diaminopimelate decarboxylase activity"/>
    <property type="evidence" value="ECO:0007669"/>
    <property type="project" value="UniProtKB-UniRule"/>
</dbReference>
<evidence type="ECO:0000256" key="7">
    <source>
        <dbReference type="ARBA" id="ARBA00050464"/>
    </source>
</evidence>
<comment type="function">
    <text evidence="12">Specifically catalyzes the decarboxylation of meso-diaminopimelate (meso-DAP) to L-lysine.</text>
</comment>
<dbReference type="GO" id="GO:0030170">
    <property type="term" value="F:pyridoxal phosphate binding"/>
    <property type="evidence" value="ECO:0007669"/>
    <property type="project" value="UniProtKB-UniRule"/>
</dbReference>
<evidence type="ECO:0000313" key="18">
    <source>
        <dbReference type="Proteomes" id="UP000633619"/>
    </source>
</evidence>
<dbReference type="FunFam" id="3.20.20.10:FF:000003">
    <property type="entry name" value="Diaminopimelate decarboxylase"/>
    <property type="match status" value="1"/>
</dbReference>
<evidence type="ECO:0000256" key="11">
    <source>
        <dbReference type="ARBA" id="ARBA00074972"/>
    </source>
</evidence>
<comment type="caution">
    <text evidence="17">The sequence shown here is derived from an EMBL/GenBank/DDBJ whole genome shotgun (WGS) entry which is preliminary data.</text>
</comment>
<comment type="pathway">
    <text evidence="8 12 14">Amino-acid biosynthesis; L-lysine biosynthesis via DAP pathway; L-lysine from DL-2,6-diaminopimelate: step 1/1.</text>
</comment>
<dbReference type="InterPro" id="IPR029066">
    <property type="entry name" value="PLP-binding_barrel"/>
</dbReference>
<proteinExistence type="inferred from homology"/>
<organism evidence="17 18">
    <name type="scientific">Thermoactinomyces intermedius</name>
    <dbReference type="NCBI Taxonomy" id="2024"/>
    <lineage>
        <taxon>Bacteria</taxon>
        <taxon>Bacillati</taxon>
        <taxon>Bacillota</taxon>
        <taxon>Bacilli</taxon>
        <taxon>Bacillales</taxon>
        <taxon>Thermoactinomycetaceae</taxon>
        <taxon>Thermoactinomyces</taxon>
    </lineage>
</organism>
<dbReference type="Gene3D" id="2.40.37.10">
    <property type="entry name" value="Lyase, Ornithine Decarboxylase, Chain A, domain 1"/>
    <property type="match status" value="1"/>
</dbReference>
<dbReference type="EC" id="4.1.1.20" evidence="10 12"/>
<comment type="catalytic activity">
    <reaction evidence="7 12 14">
        <text>meso-2,6-diaminopimelate + H(+) = L-lysine + CO2</text>
        <dbReference type="Rhea" id="RHEA:15101"/>
        <dbReference type="ChEBI" id="CHEBI:15378"/>
        <dbReference type="ChEBI" id="CHEBI:16526"/>
        <dbReference type="ChEBI" id="CHEBI:32551"/>
        <dbReference type="ChEBI" id="CHEBI:57791"/>
        <dbReference type="EC" id="4.1.1.20"/>
    </reaction>
</comment>
<evidence type="ECO:0000259" key="15">
    <source>
        <dbReference type="Pfam" id="PF00278"/>
    </source>
</evidence>
<keyword evidence="4 12" id="KW-0663">Pyridoxal phosphate</keyword>
<keyword evidence="5 12" id="KW-0457">Lysine biosynthesis</keyword>
<dbReference type="Pfam" id="PF02784">
    <property type="entry name" value="Orn_Arg_deC_N"/>
    <property type="match status" value="1"/>
</dbReference>
<dbReference type="InterPro" id="IPR022643">
    <property type="entry name" value="De-COase2_C"/>
</dbReference>
<dbReference type="InterPro" id="IPR022644">
    <property type="entry name" value="De-COase2_N"/>
</dbReference>
<keyword evidence="2 12" id="KW-0028">Amino-acid biosynthesis</keyword>